<keyword evidence="3" id="KW-1185">Reference proteome</keyword>
<protein>
    <recommendedName>
        <fullName evidence="4">Exopolysaccharide biosynthesis protein</fullName>
    </recommendedName>
</protein>
<keyword evidence="1" id="KW-1133">Transmembrane helix</keyword>
<evidence type="ECO:0008006" key="4">
    <source>
        <dbReference type="Google" id="ProtNLM"/>
    </source>
</evidence>
<dbReference type="PIRSF" id="PIRSF033239">
    <property type="entry name" value="ExoD"/>
    <property type="match status" value="1"/>
</dbReference>
<organism evidence="2 3">
    <name type="scientific">Novispirillum itersonii</name>
    <name type="common">Aquaspirillum itersonii</name>
    <dbReference type="NCBI Taxonomy" id="189"/>
    <lineage>
        <taxon>Bacteria</taxon>
        <taxon>Pseudomonadati</taxon>
        <taxon>Pseudomonadota</taxon>
        <taxon>Alphaproteobacteria</taxon>
        <taxon>Rhodospirillales</taxon>
        <taxon>Novispirillaceae</taxon>
        <taxon>Novispirillum</taxon>
    </lineage>
</organism>
<dbReference type="EMBL" id="JACIIX010000006">
    <property type="protein sequence ID" value="MBB6210515.1"/>
    <property type="molecule type" value="Genomic_DNA"/>
</dbReference>
<evidence type="ECO:0000313" key="2">
    <source>
        <dbReference type="EMBL" id="MBB6210515.1"/>
    </source>
</evidence>
<keyword evidence="1" id="KW-0812">Transmembrane</keyword>
<name>A0A7W9ZFY7_NOVIT</name>
<dbReference type="PANTHER" id="PTHR41795:SF1">
    <property type="entry name" value="EXOPOLYSACCHARIDE SYNTHESIS PROTEIN"/>
    <property type="match status" value="1"/>
</dbReference>
<dbReference type="AlphaFoldDB" id="A0A7W9ZFY7"/>
<sequence>MSDPASASPHPSSRPSASAVLERLADVPEGHRIRFGDITGALDERAFGVAIVALAAPCLVPMPLPGFGLLFGAPLLIITLQLLIGLPRPWLPRALSDRSLDAGTWRKIMGFVSPRLHRIEKILTPRLPWMSSRAAERITGFIAVLVVGLLLLPVPFTNIPLGLILCLIGLGLFERDGVVLLIGWGLSLVAIGIAAGAAVTGGTAVLSMLG</sequence>
<comment type="caution">
    <text evidence="2">The sequence shown here is derived from an EMBL/GenBank/DDBJ whole genome shotgun (WGS) entry which is preliminary data.</text>
</comment>
<gene>
    <name evidence="2" type="ORF">FHS48_001931</name>
</gene>
<feature type="transmembrane region" description="Helical" evidence="1">
    <location>
        <begin position="179"/>
        <end position="206"/>
    </location>
</feature>
<keyword evidence="1" id="KW-0472">Membrane</keyword>
<dbReference type="PANTHER" id="PTHR41795">
    <property type="entry name" value="EXOPOLYSACCHARIDE SYNTHESIS PROTEIN"/>
    <property type="match status" value="1"/>
</dbReference>
<proteinExistence type="predicted"/>
<dbReference type="Pfam" id="PF06055">
    <property type="entry name" value="ExoD"/>
    <property type="match status" value="1"/>
</dbReference>
<evidence type="ECO:0000313" key="3">
    <source>
        <dbReference type="Proteomes" id="UP000544872"/>
    </source>
</evidence>
<feature type="transmembrane region" description="Helical" evidence="1">
    <location>
        <begin position="67"/>
        <end position="86"/>
    </location>
</feature>
<accession>A0A7W9ZFY7</accession>
<dbReference type="RefSeq" id="WP_184263348.1">
    <property type="nucleotide sequence ID" value="NZ_JACIIX010000006.1"/>
</dbReference>
<dbReference type="Proteomes" id="UP000544872">
    <property type="component" value="Unassembled WGS sequence"/>
</dbReference>
<feature type="transmembrane region" description="Helical" evidence="1">
    <location>
        <begin position="140"/>
        <end position="173"/>
    </location>
</feature>
<evidence type="ECO:0000256" key="1">
    <source>
        <dbReference type="SAM" id="Phobius"/>
    </source>
</evidence>
<reference evidence="2 3" key="1">
    <citation type="submission" date="2020-08" db="EMBL/GenBank/DDBJ databases">
        <title>Genomic Encyclopedia of Type Strains, Phase IV (KMG-IV): sequencing the most valuable type-strain genomes for metagenomic binning, comparative biology and taxonomic classification.</title>
        <authorList>
            <person name="Goeker M."/>
        </authorList>
    </citation>
    <scope>NUCLEOTIDE SEQUENCE [LARGE SCALE GENOMIC DNA]</scope>
    <source>
        <strain evidence="2 3">DSM 11590</strain>
    </source>
</reference>
<dbReference type="InterPro" id="IPR010331">
    <property type="entry name" value="ExoD"/>
</dbReference>